<reference evidence="1" key="1">
    <citation type="submission" date="2020-03" db="EMBL/GenBank/DDBJ databases">
        <title>The deep terrestrial virosphere.</title>
        <authorList>
            <person name="Holmfeldt K."/>
            <person name="Nilsson E."/>
            <person name="Simone D."/>
            <person name="Lopez-Fernandez M."/>
            <person name="Wu X."/>
            <person name="de Brujin I."/>
            <person name="Lundin D."/>
            <person name="Andersson A."/>
            <person name="Bertilsson S."/>
            <person name="Dopson M."/>
        </authorList>
    </citation>
    <scope>NUCLEOTIDE SEQUENCE</scope>
    <source>
        <strain evidence="1">MM415A01922</strain>
        <strain evidence="2">MM415B03022</strain>
    </source>
</reference>
<dbReference type="EMBL" id="MT142123">
    <property type="protein sequence ID" value="QJA74839.1"/>
    <property type="molecule type" value="Genomic_DNA"/>
</dbReference>
<organism evidence="1">
    <name type="scientific">viral metagenome</name>
    <dbReference type="NCBI Taxonomy" id="1070528"/>
    <lineage>
        <taxon>unclassified sequences</taxon>
        <taxon>metagenomes</taxon>
        <taxon>organismal metagenomes</taxon>
    </lineage>
</organism>
<proteinExistence type="predicted"/>
<dbReference type="EMBL" id="MT142694">
    <property type="protein sequence ID" value="QJA87283.1"/>
    <property type="molecule type" value="Genomic_DNA"/>
</dbReference>
<accession>A0A6M3JXX3</accession>
<evidence type="ECO:0000313" key="1">
    <source>
        <dbReference type="EMBL" id="QJA74839.1"/>
    </source>
</evidence>
<sequence>MWNNSMRVWVAKEPGYDVTNIFLVEGYQDGCSLVVEPKCVNGEILWERRKVPGGEKIKPIFSVSGFYAKDFLQLLVDTIYEEFKIHAKDAEPESLHLAAVNDHLNDLKRLVFEETLREVKRN</sequence>
<gene>
    <name evidence="1" type="ORF">MM415A01922_0017</name>
    <name evidence="2" type="ORF">MM415B03022_0004</name>
</gene>
<name>A0A6M3JXX3_9ZZZZ</name>
<evidence type="ECO:0000313" key="2">
    <source>
        <dbReference type="EMBL" id="QJA87283.1"/>
    </source>
</evidence>
<protein>
    <submittedName>
        <fullName evidence="1">Uncharacterized protein</fullName>
    </submittedName>
</protein>
<dbReference type="AlphaFoldDB" id="A0A6M3JXX3"/>